<reference evidence="1" key="1">
    <citation type="journal article" date="2015" name="Nature">
        <title>Complex archaea that bridge the gap between prokaryotes and eukaryotes.</title>
        <authorList>
            <person name="Spang A."/>
            <person name="Saw J.H."/>
            <person name="Jorgensen S.L."/>
            <person name="Zaremba-Niedzwiedzka K."/>
            <person name="Martijn J."/>
            <person name="Lind A.E."/>
            <person name="van Eijk R."/>
            <person name="Schleper C."/>
            <person name="Guy L."/>
            <person name="Ettema T.J."/>
        </authorList>
    </citation>
    <scope>NUCLEOTIDE SEQUENCE</scope>
</reference>
<sequence length="108" mass="12255">MRSVKKLSEQINVDYGIKTQKIHVSEGGVVTIQALGTTVDDIEVCMQVDSTTKGLDYSMVFRKDNLSRLEYLEFDDINAKIVRRFLEGSDVDFMHSINAQQNHTFIPA</sequence>
<accession>A0A0F9V1R8</accession>
<proteinExistence type="predicted"/>
<organism evidence="1">
    <name type="scientific">marine sediment metagenome</name>
    <dbReference type="NCBI Taxonomy" id="412755"/>
    <lineage>
        <taxon>unclassified sequences</taxon>
        <taxon>metagenomes</taxon>
        <taxon>ecological metagenomes</taxon>
    </lineage>
</organism>
<dbReference type="AlphaFoldDB" id="A0A0F9V1R8"/>
<protein>
    <submittedName>
        <fullName evidence="1">Uncharacterized protein</fullName>
    </submittedName>
</protein>
<evidence type="ECO:0000313" key="1">
    <source>
        <dbReference type="EMBL" id="KKN93667.1"/>
    </source>
</evidence>
<dbReference type="EMBL" id="LAZR01000084">
    <property type="protein sequence ID" value="KKN93667.1"/>
    <property type="molecule type" value="Genomic_DNA"/>
</dbReference>
<name>A0A0F9V1R8_9ZZZZ</name>
<gene>
    <name evidence="1" type="ORF">LCGC14_0195000</name>
</gene>
<comment type="caution">
    <text evidence="1">The sequence shown here is derived from an EMBL/GenBank/DDBJ whole genome shotgun (WGS) entry which is preliminary data.</text>
</comment>